<feature type="compositionally biased region" description="Basic and acidic residues" evidence="1">
    <location>
        <begin position="530"/>
        <end position="540"/>
    </location>
</feature>
<dbReference type="SMART" id="SM00743">
    <property type="entry name" value="Agenet"/>
    <property type="match status" value="1"/>
</dbReference>
<feature type="compositionally biased region" description="Polar residues" evidence="1">
    <location>
        <begin position="504"/>
        <end position="513"/>
    </location>
</feature>
<dbReference type="Pfam" id="PF05641">
    <property type="entry name" value="Agenet"/>
    <property type="match status" value="1"/>
</dbReference>
<organism evidence="3 4">
    <name type="scientific">Dorcoceras hygrometricum</name>
    <dbReference type="NCBI Taxonomy" id="472368"/>
    <lineage>
        <taxon>Eukaryota</taxon>
        <taxon>Viridiplantae</taxon>
        <taxon>Streptophyta</taxon>
        <taxon>Embryophyta</taxon>
        <taxon>Tracheophyta</taxon>
        <taxon>Spermatophyta</taxon>
        <taxon>Magnoliopsida</taxon>
        <taxon>eudicotyledons</taxon>
        <taxon>Gunneridae</taxon>
        <taxon>Pentapetalae</taxon>
        <taxon>asterids</taxon>
        <taxon>lamiids</taxon>
        <taxon>Lamiales</taxon>
        <taxon>Gesneriaceae</taxon>
        <taxon>Didymocarpoideae</taxon>
        <taxon>Trichosporeae</taxon>
        <taxon>Loxocarpinae</taxon>
        <taxon>Dorcoceras</taxon>
    </lineage>
</organism>
<dbReference type="InterPro" id="IPR001025">
    <property type="entry name" value="BAH_dom"/>
</dbReference>
<dbReference type="EMBL" id="KQ991907">
    <property type="protein sequence ID" value="KZV51242.1"/>
    <property type="molecule type" value="Genomic_DNA"/>
</dbReference>
<evidence type="ECO:0000313" key="4">
    <source>
        <dbReference type="Proteomes" id="UP000250235"/>
    </source>
</evidence>
<proteinExistence type="predicted"/>
<dbReference type="OrthoDB" id="1883212at2759"/>
<sequence>MTYAVSEDFVYIYGSTTSVHTETKWRARREVVEWLTSLVSTSALVLAASINQPSIDTSPSLQSLMTRFSVRRILDESFREVTPNSNIIWSGDPWICSEQLKHYPAFSRSGTEIAVYSFVWVVSEEENDYLGYLEDLYEDRQGEKLVRVRRFHFGEEIASLTPLLHPHPREIFVTPYKHQIGVEHIDGLAAILTPSHFEKCLALLPPSLSVGCFACCREFRNAKVKPFVLNKLIGYSEQPILRTPSSHVFDQRNKELKLNEIECQKRGSKRVRSCRTDLALGNIHTVLSTSVSDDLIKEYEPAHRRLKIQLSRNGPTDNQLVVSQPRYQMLCKFNENVEVLCRDSGMRGCWFRCKTLYSSQDLLKVQYYDIFNADGPEKLEEWVSATRVAGPDILCVRSARRPAIRPWRYEESSGFAFEVGAAVDAWWCDGWWEGVVIGNDTSAESNLQVYFPGENRFLTIKRKNVRVSRDWKDDKWVSIPAKSDILSFLTSIFSSGPIHPQLTTLSEDNTSDLTSEEVCIPPGHEGSEDDEHKSELLGLQ</sequence>
<dbReference type="Proteomes" id="UP000250235">
    <property type="component" value="Unassembled WGS sequence"/>
</dbReference>
<evidence type="ECO:0000259" key="2">
    <source>
        <dbReference type="PROSITE" id="PS51038"/>
    </source>
</evidence>
<feature type="region of interest" description="Disordered" evidence="1">
    <location>
        <begin position="504"/>
        <end position="540"/>
    </location>
</feature>
<dbReference type="GO" id="GO:0003682">
    <property type="term" value="F:chromatin binding"/>
    <property type="evidence" value="ECO:0007669"/>
    <property type="project" value="InterPro"/>
</dbReference>
<dbReference type="PROSITE" id="PS51038">
    <property type="entry name" value="BAH"/>
    <property type="match status" value="1"/>
</dbReference>
<dbReference type="PANTHER" id="PTHR31917">
    <property type="entry name" value="AGENET DOMAIN-CONTAINING PROTEIN-RELATED"/>
    <property type="match status" value="1"/>
</dbReference>
<dbReference type="InterPro" id="IPR043151">
    <property type="entry name" value="BAH_sf"/>
</dbReference>
<keyword evidence="4" id="KW-1185">Reference proteome</keyword>
<name>A0A2Z7CVX8_9LAMI</name>
<gene>
    <name evidence="3" type="ORF">F511_05899</name>
</gene>
<dbReference type="Gene3D" id="2.30.30.490">
    <property type="match status" value="1"/>
</dbReference>
<dbReference type="InterPro" id="IPR014002">
    <property type="entry name" value="Agenet_dom_plant"/>
</dbReference>
<dbReference type="AlphaFoldDB" id="A0A2Z7CVX8"/>
<evidence type="ECO:0000256" key="1">
    <source>
        <dbReference type="SAM" id="MobiDB-lite"/>
    </source>
</evidence>
<dbReference type="InterPro" id="IPR008395">
    <property type="entry name" value="Agenet-like_dom"/>
</dbReference>
<accession>A0A2Z7CVX8</accession>
<reference evidence="3 4" key="1">
    <citation type="journal article" date="2015" name="Proc. Natl. Acad. Sci. U.S.A.">
        <title>The resurrection genome of Boea hygrometrica: A blueprint for survival of dehydration.</title>
        <authorList>
            <person name="Xiao L."/>
            <person name="Yang G."/>
            <person name="Zhang L."/>
            <person name="Yang X."/>
            <person name="Zhao S."/>
            <person name="Ji Z."/>
            <person name="Zhou Q."/>
            <person name="Hu M."/>
            <person name="Wang Y."/>
            <person name="Chen M."/>
            <person name="Xu Y."/>
            <person name="Jin H."/>
            <person name="Xiao X."/>
            <person name="Hu G."/>
            <person name="Bao F."/>
            <person name="Hu Y."/>
            <person name="Wan P."/>
            <person name="Li L."/>
            <person name="Deng X."/>
            <person name="Kuang T."/>
            <person name="Xiang C."/>
            <person name="Zhu J.K."/>
            <person name="Oliver M.J."/>
            <person name="He Y."/>
        </authorList>
    </citation>
    <scope>NUCLEOTIDE SEQUENCE [LARGE SCALE GENOMIC DNA]</scope>
    <source>
        <strain evidence="4">cv. XS01</strain>
    </source>
</reference>
<protein>
    <recommendedName>
        <fullName evidence="2">BAH domain-containing protein</fullName>
    </recommendedName>
</protein>
<evidence type="ECO:0000313" key="3">
    <source>
        <dbReference type="EMBL" id="KZV51242.1"/>
    </source>
</evidence>
<dbReference type="PANTHER" id="PTHR31917:SF3">
    <property type="entry name" value="BROMO ADJACENT-LIKE DOMAIN PROTEIN"/>
    <property type="match status" value="1"/>
</dbReference>
<feature type="domain" description="BAH" evidence="2">
    <location>
        <begin position="111"/>
        <end position="230"/>
    </location>
</feature>